<evidence type="ECO:0000313" key="3">
    <source>
        <dbReference type="EMBL" id="KAK0448254.1"/>
    </source>
</evidence>
<dbReference type="Pfam" id="PF20152">
    <property type="entry name" value="DUF6534"/>
    <property type="match status" value="1"/>
</dbReference>
<keyword evidence="1" id="KW-0812">Transmembrane</keyword>
<dbReference type="GeneID" id="85361586"/>
<dbReference type="EMBL" id="JAUEPS010000042">
    <property type="protein sequence ID" value="KAK0448254.1"/>
    <property type="molecule type" value="Genomic_DNA"/>
</dbReference>
<comment type="caution">
    <text evidence="3">The sequence shown here is derived from an EMBL/GenBank/DDBJ whole genome shotgun (WGS) entry which is preliminary data.</text>
</comment>
<organism evidence="3 4">
    <name type="scientific">Armillaria tabescens</name>
    <name type="common">Ringless honey mushroom</name>
    <name type="synonym">Agaricus tabescens</name>
    <dbReference type="NCBI Taxonomy" id="1929756"/>
    <lineage>
        <taxon>Eukaryota</taxon>
        <taxon>Fungi</taxon>
        <taxon>Dikarya</taxon>
        <taxon>Basidiomycota</taxon>
        <taxon>Agaricomycotina</taxon>
        <taxon>Agaricomycetes</taxon>
        <taxon>Agaricomycetidae</taxon>
        <taxon>Agaricales</taxon>
        <taxon>Marasmiineae</taxon>
        <taxon>Physalacriaceae</taxon>
        <taxon>Desarmillaria</taxon>
    </lineage>
</organism>
<reference evidence="3" key="1">
    <citation type="submission" date="2023-06" db="EMBL/GenBank/DDBJ databases">
        <authorList>
            <consortium name="Lawrence Berkeley National Laboratory"/>
            <person name="Ahrendt S."/>
            <person name="Sahu N."/>
            <person name="Indic B."/>
            <person name="Wong-Bajracharya J."/>
            <person name="Merenyi Z."/>
            <person name="Ke H.-M."/>
            <person name="Monk M."/>
            <person name="Kocsube S."/>
            <person name="Drula E."/>
            <person name="Lipzen A."/>
            <person name="Balint B."/>
            <person name="Henrissat B."/>
            <person name="Andreopoulos B."/>
            <person name="Martin F.M."/>
            <person name="Harder C.B."/>
            <person name="Rigling D."/>
            <person name="Ford K.L."/>
            <person name="Foster G.D."/>
            <person name="Pangilinan J."/>
            <person name="Papanicolaou A."/>
            <person name="Barry K."/>
            <person name="LaButti K."/>
            <person name="Viragh M."/>
            <person name="Koriabine M."/>
            <person name="Yan M."/>
            <person name="Riley R."/>
            <person name="Champramary S."/>
            <person name="Plett K.L."/>
            <person name="Tsai I.J."/>
            <person name="Slot J."/>
            <person name="Sipos G."/>
            <person name="Plett J."/>
            <person name="Nagy L.G."/>
            <person name="Grigoriev I.V."/>
        </authorList>
    </citation>
    <scope>NUCLEOTIDE SEQUENCE</scope>
    <source>
        <strain evidence="3">CCBAS 213</strain>
    </source>
</reference>
<evidence type="ECO:0000256" key="1">
    <source>
        <dbReference type="SAM" id="Phobius"/>
    </source>
</evidence>
<feature type="domain" description="DUF6534" evidence="2">
    <location>
        <begin position="146"/>
        <end position="226"/>
    </location>
</feature>
<sequence length="297" mass="32440">MTDTIASTGLDRDAAFSFGPFLVGIIIQQALFGMVALEIYHYFGGPMRSDLVVNKTIVTVLFILNAALEGFDFHVIFRTGVLHFGQPVYIDIQSWTMWMEPCLTASTGFTAQTFFLASFKVIILTIFGHRYWLLTRARGIVVCLGIPGTLILHLLGSGTPERLTSTAPVVQRLIHMSIETSGLTAFLRALNLVLFLCLPKATLHLLVQFSMARVYTLTVLMTLSAQSSLRASLSNDNDVSLSCRHEAAVIQATTGSSLGDTLHEADADSEMQDLSCCLTVKNEIQETDVADPKTSAV</sequence>
<dbReference type="Proteomes" id="UP001175211">
    <property type="component" value="Unassembled WGS sequence"/>
</dbReference>
<dbReference type="InterPro" id="IPR045339">
    <property type="entry name" value="DUF6534"/>
</dbReference>
<name>A0AA39JVK2_ARMTA</name>
<keyword evidence="1" id="KW-1133">Transmembrane helix</keyword>
<feature type="transmembrane region" description="Helical" evidence="1">
    <location>
        <begin position="109"/>
        <end position="127"/>
    </location>
</feature>
<feature type="transmembrane region" description="Helical" evidence="1">
    <location>
        <begin position="52"/>
        <end position="68"/>
    </location>
</feature>
<keyword evidence="1" id="KW-0472">Membrane</keyword>
<dbReference type="PANTHER" id="PTHR40465:SF1">
    <property type="entry name" value="DUF6534 DOMAIN-CONTAINING PROTEIN"/>
    <property type="match status" value="1"/>
</dbReference>
<dbReference type="PANTHER" id="PTHR40465">
    <property type="entry name" value="CHROMOSOME 1, WHOLE GENOME SHOTGUN SEQUENCE"/>
    <property type="match status" value="1"/>
</dbReference>
<dbReference type="AlphaFoldDB" id="A0AA39JVK2"/>
<protein>
    <recommendedName>
        <fullName evidence="2">DUF6534 domain-containing protein</fullName>
    </recommendedName>
</protein>
<evidence type="ECO:0000313" key="4">
    <source>
        <dbReference type="Proteomes" id="UP001175211"/>
    </source>
</evidence>
<keyword evidence="4" id="KW-1185">Reference proteome</keyword>
<accession>A0AA39JVK2</accession>
<proteinExistence type="predicted"/>
<evidence type="ECO:0000259" key="2">
    <source>
        <dbReference type="Pfam" id="PF20152"/>
    </source>
</evidence>
<gene>
    <name evidence="3" type="ORF">EV420DRAFT_1647406</name>
</gene>
<feature type="transmembrane region" description="Helical" evidence="1">
    <location>
        <begin position="176"/>
        <end position="198"/>
    </location>
</feature>
<feature type="transmembrane region" description="Helical" evidence="1">
    <location>
        <begin position="139"/>
        <end position="156"/>
    </location>
</feature>
<feature type="transmembrane region" description="Helical" evidence="1">
    <location>
        <begin position="20"/>
        <end position="40"/>
    </location>
</feature>
<dbReference type="RefSeq" id="XP_060326359.1">
    <property type="nucleotide sequence ID" value="XM_060478038.1"/>
</dbReference>